<keyword evidence="2" id="KW-0418">Kinase</keyword>
<dbReference type="RefSeq" id="XP_001021963.2">
    <property type="nucleotide sequence ID" value="XM_001021963.2"/>
</dbReference>
<dbReference type="InParanoid" id="Q23YT7"/>
<accession>Q23YT7</accession>
<feature type="compositionally biased region" description="Polar residues" evidence="1">
    <location>
        <begin position="67"/>
        <end position="81"/>
    </location>
</feature>
<dbReference type="AlphaFoldDB" id="Q23YT7"/>
<dbReference type="GO" id="GO:0016301">
    <property type="term" value="F:kinase activity"/>
    <property type="evidence" value="ECO:0007669"/>
    <property type="project" value="UniProtKB-KW"/>
</dbReference>
<dbReference type="HOGENOM" id="CLU_465043_0_0_1"/>
<evidence type="ECO:0000256" key="1">
    <source>
        <dbReference type="SAM" id="MobiDB-lite"/>
    </source>
</evidence>
<dbReference type="KEGG" id="tet:TTHERM_00859230"/>
<dbReference type="GeneID" id="7835373"/>
<protein>
    <submittedName>
        <fullName evidence="2">Kinase, putative</fullName>
    </submittedName>
</protein>
<dbReference type="eggNOG" id="ENOG502S5YV">
    <property type="taxonomic scope" value="Eukaryota"/>
</dbReference>
<proteinExistence type="predicted"/>
<dbReference type="PANTHER" id="PTHR38899">
    <property type="entry name" value="DOMAIN OOKINETE PROTEIN, PUTATIVE-RELATED"/>
    <property type="match status" value="1"/>
</dbReference>
<reference evidence="3" key="1">
    <citation type="journal article" date="2006" name="PLoS Biol.">
        <title>Macronuclear genome sequence of the ciliate Tetrahymena thermophila, a model eukaryote.</title>
        <authorList>
            <person name="Eisen J.A."/>
            <person name="Coyne R.S."/>
            <person name="Wu M."/>
            <person name="Wu D."/>
            <person name="Thiagarajan M."/>
            <person name="Wortman J.R."/>
            <person name="Badger J.H."/>
            <person name="Ren Q."/>
            <person name="Amedeo P."/>
            <person name="Jones K.M."/>
            <person name="Tallon L.J."/>
            <person name="Delcher A.L."/>
            <person name="Salzberg S.L."/>
            <person name="Silva J.C."/>
            <person name="Haas B.J."/>
            <person name="Majoros W.H."/>
            <person name="Farzad M."/>
            <person name="Carlton J.M."/>
            <person name="Smith R.K. Jr."/>
            <person name="Garg J."/>
            <person name="Pearlman R.E."/>
            <person name="Karrer K.M."/>
            <person name="Sun L."/>
            <person name="Manning G."/>
            <person name="Elde N.C."/>
            <person name="Turkewitz A.P."/>
            <person name="Asai D.J."/>
            <person name="Wilkes D.E."/>
            <person name="Wang Y."/>
            <person name="Cai H."/>
            <person name="Collins K."/>
            <person name="Stewart B.A."/>
            <person name="Lee S.R."/>
            <person name="Wilamowska K."/>
            <person name="Weinberg Z."/>
            <person name="Ruzzo W.L."/>
            <person name="Wloga D."/>
            <person name="Gaertig J."/>
            <person name="Frankel J."/>
            <person name="Tsao C.-C."/>
            <person name="Gorovsky M.A."/>
            <person name="Keeling P.J."/>
            <person name="Waller R.F."/>
            <person name="Patron N.J."/>
            <person name="Cherry J.M."/>
            <person name="Stover N.A."/>
            <person name="Krieger C.J."/>
            <person name="del Toro C."/>
            <person name="Ryder H.F."/>
            <person name="Williamson S.C."/>
            <person name="Barbeau R.A."/>
            <person name="Hamilton E.P."/>
            <person name="Orias E."/>
        </authorList>
    </citation>
    <scope>NUCLEOTIDE SEQUENCE [LARGE SCALE GENOMIC DNA]</scope>
    <source>
        <strain evidence="3">SB210</strain>
    </source>
</reference>
<dbReference type="PANTHER" id="PTHR38899:SF1">
    <property type="entry name" value="PROTEIN KINASE"/>
    <property type="match status" value="1"/>
</dbReference>
<keyword evidence="3" id="KW-1185">Reference proteome</keyword>
<name>Q23YT7_TETTS</name>
<sequence length="399" mass="47253">MLNRQRFLQKLGFQAPEAVQKQIDEQQRQQNEQLKKQIEENQKQQLRESINKSVTSSRIEEQKEQPKTASSTQGESFSSQRGKQDTEILAPYQQKPLPFDEEISKYFDHPVIMHEEKEESTADDDDDDRVNDLQTEPQMQHTVSIKKPRLQLSQSFLNRDGDFLINYYIKDDNQKIRNKYINKLISNKILRQEPSKKHQTMIIFDWDDTLFCTSQLHAQRFENITSDQQKQLLNLDKSASMVLKEACHYGETYIITNAAQGWVEYSSKNFLPTVYKYLDEYKIKVISARSLYESQYPNQCHQWKVEAFRDIKINFDKQIITNLICLGDSHIEIEAAHMLAKEFDQSFIKTVKFKEQPRIEELIKQQDLVRDKLEQIYTNFKNLTIRLEKKQNPKEVAKK</sequence>
<dbReference type="EMBL" id="GG662557">
    <property type="protein sequence ID" value="EAS01718.2"/>
    <property type="molecule type" value="Genomic_DNA"/>
</dbReference>
<dbReference type="Proteomes" id="UP000009168">
    <property type="component" value="Unassembled WGS sequence"/>
</dbReference>
<evidence type="ECO:0000313" key="2">
    <source>
        <dbReference type="EMBL" id="EAS01718.2"/>
    </source>
</evidence>
<feature type="compositionally biased region" description="Basic and acidic residues" evidence="1">
    <location>
        <begin position="22"/>
        <end position="50"/>
    </location>
</feature>
<gene>
    <name evidence="2" type="ORF">TTHERM_00859230</name>
</gene>
<dbReference type="OrthoDB" id="166018at2759"/>
<feature type="region of interest" description="Disordered" evidence="1">
    <location>
        <begin position="1"/>
        <end position="87"/>
    </location>
</feature>
<organism evidence="2 3">
    <name type="scientific">Tetrahymena thermophila (strain SB210)</name>
    <dbReference type="NCBI Taxonomy" id="312017"/>
    <lineage>
        <taxon>Eukaryota</taxon>
        <taxon>Sar</taxon>
        <taxon>Alveolata</taxon>
        <taxon>Ciliophora</taxon>
        <taxon>Intramacronucleata</taxon>
        <taxon>Oligohymenophorea</taxon>
        <taxon>Hymenostomatida</taxon>
        <taxon>Tetrahymenina</taxon>
        <taxon>Tetrahymenidae</taxon>
        <taxon>Tetrahymena</taxon>
    </lineage>
</organism>
<evidence type="ECO:0000313" key="3">
    <source>
        <dbReference type="Proteomes" id="UP000009168"/>
    </source>
</evidence>
<keyword evidence="2" id="KW-0808">Transferase</keyword>